<dbReference type="AlphaFoldDB" id="A0A6M4H0K7"/>
<dbReference type="Proteomes" id="UP000501534">
    <property type="component" value="Chromosome"/>
</dbReference>
<comment type="similarity">
    <text evidence="1">Belongs to the UPF0065 (bug) family.</text>
</comment>
<dbReference type="SUPFAM" id="SSF53850">
    <property type="entry name" value="Periplasmic binding protein-like II"/>
    <property type="match status" value="1"/>
</dbReference>
<dbReference type="Gene3D" id="3.40.190.10">
    <property type="entry name" value="Periplasmic binding protein-like II"/>
    <property type="match status" value="1"/>
</dbReference>
<evidence type="ECO:0008006" key="5">
    <source>
        <dbReference type="Google" id="ProtNLM"/>
    </source>
</evidence>
<protein>
    <recommendedName>
        <fullName evidence="5">Tripartite-type tricarboxylate transporter receptor subunit TctC</fullName>
    </recommendedName>
</protein>
<proteinExistence type="inferred from homology"/>
<dbReference type="InterPro" id="IPR042100">
    <property type="entry name" value="Bug_dom1"/>
</dbReference>
<organism evidence="3 4">
    <name type="scientific">Usitatibacter rugosus</name>
    <dbReference type="NCBI Taxonomy" id="2732067"/>
    <lineage>
        <taxon>Bacteria</taxon>
        <taxon>Pseudomonadati</taxon>
        <taxon>Pseudomonadota</taxon>
        <taxon>Betaproteobacteria</taxon>
        <taxon>Nitrosomonadales</taxon>
        <taxon>Usitatibacteraceae</taxon>
        <taxon>Usitatibacter</taxon>
    </lineage>
</organism>
<dbReference type="Pfam" id="PF03401">
    <property type="entry name" value="TctC"/>
    <property type="match status" value="1"/>
</dbReference>
<keyword evidence="4" id="KW-1185">Reference proteome</keyword>
<dbReference type="PANTHER" id="PTHR42928">
    <property type="entry name" value="TRICARBOXYLATE-BINDING PROTEIN"/>
    <property type="match status" value="1"/>
</dbReference>
<dbReference type="CDD" id="cd13578">
    <property type="entry name" value="PBP2_Bug27"/>
    <property type="match status" value="1"/>
</dbReference>
<feature type="chain" id="PRO_5027070544" description="Tripartite-type tricarboxylate transporter receptor subunit TctC" evidence="2">
    <location>
        <begin position="24"/>
        <end position="325"/>
    </location>
</feature>
<dbReference type="RefSeq" id="WP_171095454.1">
    <property type="nucleotide sequence ID" value="NZ_CP053069.1"/>
</dbReference>
<name>A0A6M4H0K7_9PROT</name>
<dbReference type="PIRSF" id="PIRSF017082">
    <property type="entry name" value="YflP"/>
    <property type="match status" value="1"/>
</dbReference>
<gene>
    <name evidence="3" type="ORF">DSM104443_03969</name>
</gene>
<evidence type="ECO:0000256" key="2">
    <source>
        <dbReference type="SAM" id="SignalP"/>
    </source>
</evidence>
<accession>A0A6M4H0K7</accession>
<evidence type="ECO:0000313" key="3">
    <source>
        <dbReference type="EMBL" id="QJR12875.1"/>
    </source>
</evidence>
<dbReference type="KEGG" id="uru:DSM104443_03969"/>
<dbReference type="Gene3D" id="3.40.190.150">
    <property type="entry name" value="Bordetella uptake gene, domain 1"/>
    <property type="match status" value="1"/>
</dbReference>
<sequence length="325" mass="34841">MQRRTFVKSALALGAASATAAWAQQREKFPSKPIKFVVPFAAGGGGDLTARMLAQRVSERTGNPIVVENRVGAGGNIGAEYVMKSPPDGYTVLNMSSTYPIQAALNPRLGFDPINDMQPIMMVARDPLLLMVNTASPLKSIKDMIDFAKKNPHKLTHGSAGVGSIAHLGMEEMAFMMNIDLVHVPYKGSSQAFNDLLGNSVDLMLSSATFGAPYVKSGRVRALAVVGEKRGPSLPDVPTFTEVGFPDYKVVDWKAVAGPKGIPADIVAFLNAELNAALKHKAVTDKFEAEGSTAVGGTPEQMMQIVRSDIERWKTVAEKAKVKIE</sequence>
<dbReference type="EMBL" id="CP053069">
    <property type="protein sequence ID" value="QJR12875.1"/>
    <property type="molecule type" value="Genomic_DNA"/>
</dbReference>
<keyword evidence="2" id="KW-0732">Signal</keyword>
<dbReference type="InterPro" id="IPR005064">
    <property type="entry name" value="BUG"/>
</dbReference>
<feature type="signal peptide" evidence="2">
    <location>
        <begin position="1"/>
        <end position="23"/>
    </location>
</feature>
<evidence type="ECO:0000256" key="1">
    <source>
        <dbReference type="ARBA" id="ARBA00006987"/>
    </source>
</evidence>
<reference evidence="3 4" key="1">
    <citation type="submission" date="2020-04" db="EMBL/GenBank/DDBJ databases">
        <title>Usitatibacter rugosus gen. nov., sp. nov. and Usitatibacter palustris sp. nov., novel members of Usitatibacteraceae fam. nov. within the order Nitrosomonadales isolated from soil.</title>
        <authorList>
            <person name="Huber K.J."/>
            <person name="Neumann-Schaal M."/>
            <person name="Geppert A."/>
            <person name="Luckner M."/>
            <person name="Wanner G."/>
            <person name="Overmann J."/>
        </authorList>
    </citation>
    <scope>NUCLEOTIDE SEQUENCE [LARGE SCALE GENOMIC DNA]</scope>
    <source>
        <strain evidence="3 4">0125_3</strain>
    </source>
</reference>
<evidence type="ECO:0000313" key="4">
    <source>
        <dbReference type="Proteomes" id="UP000501534"/>
    </source>
</evidence>
<dbReference type="PANTHER" id="PTHR42928:SF5">
    <property type="entry name" value="BLR1237 PROTEIN"/>
    <property type="match status" value="1"/>
</dbReference>